<dbReference type="EMBL" id="JAHRIQ010081975">
    <property type="protein sequence ID" value="MEQ2247672.1"/>
    <property type="molecule type" value="Genomic_DNA"/>
</dbReference>
<organism evidence="2 3">
    <name type="scientific">Ilyodon furcidens</name>
    <name type="common">goldbreast splitfin</name>
    <dbReference type="NCBI Taxonomy" id="33524"/>
    <lineage>
        <taxon>Eukaryota</taxon>
        <taxon>Metazoa</taxon>
        <taxon>Chordata</taxon>
        <taxon>Craniata</taxon>
        <taxon>Vertebrata</taxon>
        <taxon>Euteleostomi</taxon>
        <taxon>Actinopterygii</taxon>
        <taxon>Neopterygii</taxon>
        <taxon>Teleostei</taxon>
        <taxon>Neoteleostei</taxon>
        <taxon>Acanthomorphata</taxon>
        <taxon>Ovalentaria</taxon>
        <taxon>Atherinomorphae</taxon>
        <taxon>Cyprinodontiformes</taxon>
        <taxon>Goodeidae</taxon>
        <taxon>Ilyodon</taxon>
    </lineage>
</organism>
<comment type="caution">
    <text evidence="2">The sequence shown here is derived from an EMBL/GenBank/DDBJ whole genome shotgun (WGS) entry which is preliminary data.</text>
</comment>
<evidence type="ECO:0000256" key="1">
    <source>
        <dbReference type="SAM" id="MobiDB-lite"/>
    </source>
</evidence>
<feature type="region of interest" description="Disordered" evidence="1">
    <location>
        <begin position="1"/>
        <end position="38"/>
    </location>
</feature>
<evidence type="ECO:0000313" key="2">
    <source>
        <dbReference type="EMBL" id="MEQ2247672.1"/>
    </source>
</evidence>
<name>A0ABV0UUZ6_9TELE</name>
<proteinExistence type="predicted"/>
<evidence type="ECO:0000313" key="3">
    <source>
        <dbReference type="Proteomes" id="UP001482620"/>
    </source>
</evidence>
<keyword evidence="3" id="KW-1185">Reference proteome</keyword>
<accession>A0ABV0UUZ6</accession>
<sequence>MGMESEGKTCGKRHQGRDMNPGQPGVGPKPPYMGHSLHHQRCTQFSPSLIVFRVNTILQSRLTFKLFTLKTTLVGGPGPGQLATFPIRTHTLPFSTLLNHLVASY</sequence>
<dbReference type="Proteomes" id="UP001482620">
    <property type="component" value="Unassembled WGS sequence"/>
</dbReference>
<reference evidence="2 3" key="1">
    <citation type="submission" date="2021-06" db="EMBL/GenBank/DDBJ databases">
        <authorList>
            <person name="Palmer J.M."/>
        </authorList>
    </citation>
    <scope>NUCLEOTIDE SEQUENCE [LARGE SCALE GENOMIC DNA]</scope>
    <source>
        <strain evidence="3">if_2019</strain>
        <tissue evidence="2">Muscle</tissue>
    </source>
</reference>
<protein>
    <submittedName>
        <fullName evidence="2">Uncharacterized protein</fullName>
    </submittedName>
</protein>
<gene>
    <name evidence="2" type="ORF">ILYODFUR_011564</name>
</gene>